<dbReference type="AlphaFoldDB" id="A0A162J3C9"/>
<evidence type="ECO:0000256" key="1">
    <source>
        <dbReference type="SAM" id="Phobius"/>
    </source>
</evidence>
<reference evidence="2 3" key="1">
    <citation type="journal article" date="2016" name="Genome Biol. Evol.">
        <title>Divergent and convergent evolution of fungal pathogenicity.</title>
        <authorList>
            <person name="Shang Y."/>
            <person name="Xiao G."/>
            <person name="Zheng P."/>
            <person name="Cen K."/>
            <person name="Zhan S."/>
            <person name="Wang C."/>
        </authorList>
    </citation>
    <scope>NUCLEOTIDE SEQUENCE [LARGE SCALE GENOMIC DNA]</scope>
    <source>
        <strain evidence="2 3">RCEF 4871</strain>
    </source>
</reference>
<organism evidence="2 3">
    <name type="scientific">Metarhizium rileyi (strain RCEF 4871)</name>
    <name type="common">Nomuraea rileyi</name>
    <dbReference type="NCBI Taxonomy" id="1649241"/>
    <lineage>
        <taxon>Eukaryota</taxon>
        <taxon>Fungi</taxon>
        <taxon>Dikarya</taxon>
        <taxon>Ascomycota</taxon>
        <taxon>Pezizomycotina</taxon>
        <taxon>Sordariomycetes</taxon>
        <taxon>Hypocreomycetidae</taxon>
        <taxon>Hypocreales</taxon>
        <taxon>Clavicipitaceae</taxon>
        <taxon>Metarhizium</taxon>
    </lineage>
</organism>
<dbReference type="GO" id="GO:0016020">
    <property type="term" value="C:membrane"/>
    <property type="evidence" value="ECO:0007669"/>
    <property type="project" value="TreeGrafter"/>
</dbReference>
<evidence type="ECO:0000313" key="2">
    <source>
        <dbReference type="EMBL" id="OAA38888.1"/>
    </source>
</evidence>
<gene>
    <name evidence="2" type="ORF">NOR_06541</name>
</gene>
<accession>A0A162J3C9</accession>
<keyword evidence="1" id="KW-0812">Transmembrane</keyword>
<proteinExistence type="predicted"/>
<dbReference type="InterPro" id="IPR010721">
    <property type="entry name" value="UstE-like"/>
</dbReference>
<evidence type="ECO:0000313" key="3">
    <source>
        <dbReference type="Proteomes" id="UP000243498"/>
    </source>
</evidence>
<dbReference type="PANTHER" id="PTHR32251">
    <property type="entry name" value="3-OXO-5-ALPHA-STEROID 4-DEHYDROGENASE"/>
    <property type="match status" value="1"/>
</dbReference>
<sequence>MTLHGRGTKANFLPRKPPFYNLHTVTMAAKLAALPVLRSIEDCSDFSKTVEPFIDQFYALPGRLVASIGSIEALQRLYVETNPLVTGFAASILFAGVFLIVSELNRNYSQVDRVWSILPNLYIVHLAAWSRMAGLPHSRVDLVAAFSTLWSIRLTYNYWRRGGYNIGSEDYRWEIVKSKVPGFVFFFFNATFISLIQSVLLFAFSCIPAYAILLSTRFEPNITAADIAYFAVQVLLVLSEWISDGQQWEYQTAKHQYNKDAKLPKAWSQADLDRGFITTGLWGYSRHPNFFAEQTIWFVLYQWSCYATNSLYSWTFVGSGSLFLLFQGSTWLTEAISAGKYPEYAEYQRQVGMFIPTSLRAYRAPSYKPKVIRTSELAKRHGQEKKQK</sequence>
<dbReference type="OrthoDB" id="201504at2759"/>
<protein>
    <submittedName>
        <fullName evidence="2">DUF1295 domain-containing protein</fullName>
    </submittedName>
</protein>
<dbReference type="Pfam" id="PF06966">
    <property type="entry name" value="DUF1295"/>
    <property type="match status" value="1"/>
</dbReference>
<keyword evidence="1" id="KW-1133">Transmembrane helix</keyword>
<dbReference type="OMA" id="WRKGGYQ"/>
<keyword evidence="1" id="KW-0472">Membrane</keyword>
<dbReference type="Gene3D" id="1.20.120.1630">
    <property type="match status" value="1"/>
</dbReference>
<dbReference type="PANTHER" id="PTHR32251:SF23">
    <property type="entry name" value="3-OXO-5-ALPHA-STEROID 4-DEHYDROGENASE (DUF1295)"/>
    <property type="match status" value="1"/>
</dbReference>
<dbReference type="EMBL" id="AZHC01000024">
    <property type="protein sequence ID" value="OAA38888.1"/>
    <property type="molecule type" value="Genomic_DNA"/>
</dbReference>
<keyword evidence="3" id="KW-1185">Reference proteome</keyword>
<dbReference type="Proteomes" id="UP000243498">
    <property type="component" value="Unassembled WGS sequence"/>
</dbReference>
<name>A0A162J3C9_METRR</name>
<feature type="transmembrane region" description="Helical" evidence="1">
    <location>
        <begin position="84"/>
        <end position="102"/>
    </location>
</feature>
<feature type="transmembrane region" description="Helical" evidence="1">
    <location>
        <begin position="180"/>
        <end position="213"/>
    </location>
</feature>
<comment type="caution">
    <text evidence="2">The sequence shown here is derived from an EMBL/GenBank/DDBJ whole genome shotgun (WGS) entry which is preliminary data.</text>
</comment>